<evidence type="ECO:0000313" key="2">
    <source>
        <dbReference type="Proteomes" id="UP000324800"/>
    </source>
</evidence>
<feature type="non-terminal residue" evidence="1">
    <location>
        <position position="1"/>
    </location>
</feature>
<gene>
    <name evidence="1" type="ORF">EZS28_050098</name>
</gene>
<proteinExistence type="predicted"/>
<organism evidence="1 2">
    <name type="scientific">Streblomastix strix</name>
    <dbReference type="NCBI Taxonomy" id="222440"/>
    <lineage>
        <taxon>Eukaryota</taxon>
        <taxon>Metamonada</taxon>
        <taxon>Preaxostyla</taxon>
        <taxon>Oxymonadida</taxon>
        <taxon>Streblomastigidae</taxon>
        <taxon>Streblomastix</taxon>
    </lineage>
</organism>
<dbReference type="EMBL" id="SNRW01036439">
    <property type="protein sequence ID" value="KAA6354375.1"/>
    <property type="molecule type" value="Genomic_DNA"/>
</dbReference>
<dbReference type="AlphaFoldDB" id="A0A5J4TAA1"/>
<evidence type="ECO:0000313" key="1">
    <source>
        <dbReference type="EMBL" id="KAA6354375.1"/>
    </source>
</evidence>
<comment type="caution">
    <text evidence="1">The sequence shown here is derived from an EMBL/GenBank/DDBJ whole genome shotgun (WGS) entry which is preliminary data.</text>
</comment>
<accession>A0A5J4TAA1</accession>
<reference evidence="1 2" key="1">
    <citation type="submission" date="2019-03" db="EMBL/GenBank/DDBJ databases">
        <title>Single cell metagenomics reveals metabolic interactions within the superorganism composed of flagellate Streblomastix strix and complex community of Bacteroidetes bacteria on its surface.</title>
        <authorList>
            <person name="Treitli S.C."/>
            <person name="Kolisko M."/>
            <person name="Husnik F."/>
            <person name="Keeling P."/>
            <person name="Hampl V."/>
        </authorList>
    </citation>
    <scope>NUCLEOTIDE SEQUENCE [LARGE SCALE GENOMIC DNA]</scope>
    <source>
        <strain evidence="1">ST1C</strain>
    </source>
</reference>
<sequence>GENDLEVEVETQKFAVLAQHACVAAETALIFGDVREATRQILTAHNANRIIAGDAQQRREVALVADQFKNVLGKNASVYKVLGEQSKQVIRESANYFLFIQFQTHNVFVSFKELHSFELVCSFARRIKNSFFLLIVLYKNLRCSIEELCSLGLFL</sequence>
<name>A0A5J4TAA1_9EUKA</name>
<dbReference type="Proteomes" id="UP000324800">
    <property type="component" value="Unassembled WGS sequence"/>
</dbReference>
<protein>
    <submittedName>
        <fullName evidence="1">Uncharacterized protein</fullName>
    </submittedName>
</protein>